<dbReference type="PANTHER" id="PTHR34047:SF7">
    <property type="entry name" value="RNA-DIRECTED DNA POLYMERASE"/>
    <property type="match status" value="1"/>
</dbReference>
<dbReference type="GO" id="GO:0003723">
    <property type="term" value="F:RNA binding"/>
    <property type="evidence" value="ECO:0007669"/>
    <property type="project" value="InterPro"/>
</dbReference>
<comment type="caution">
    <text evidence="11">The sequence shown here is derived from an EMBL/GenBank/DDBJ whole genome shotgun (WGS) entry which is preliminary data.</text>
</comment>
<organism evidence="11 12">
    <name type="scientific">Mycolicibacterium grossiae</name>
    <dbReference type="NCBI Taxonomy" id="1552759"/>
    <lineage>
        <taxon>Bacteria</taxon>
        <taxon>Bacillati</taxon>
        <taxon>Actinomycetota</taxon>
        <taxon>Actinomycetes</taxon>
        <taxon>Mycobacteriales</taxon>
        <taxon>Mycobacteriaceae</taxon>
        <taxon>Mycolicibacterium</taxon>
    </lineage>
</organism>
<dbReference type="Proteomes" id="UP000178953">
    <property type="component" value="Unassembled WGS sequence"/>
</dbReference>
<dbReference type="GO" id="GO:0003964">
    <property type="term" value="F:RNA-directed DNA polymerase activity"/>
    <property type="evidence" value="ECO:0007669"/>
    <property type="project" value="UniProtKB-KW"/>
</dbReference>
<evidence type="ECO:0000256" key="9">
    <source>
        <dbReference type="ARBA" id="ARBA00048173"/>
    </source>
</evidence>
<dbReference type="InterPro" id="IPR000477">
    <property type="entry name" value="RT_dom"/>
</dbReference>
<accession>A0A1E8Q822</accession>
<keyword evidence="4" id="KW-0479">Metal-binding</keyword>
<evidence type="ECO:0000313" key="12">
    <source>
        <dbReference type="Proteomes" id="UP000178953"/>
    </source>
</evidence>
<evidence type="ECO:0000256" key="8">
    <source>
        <dbReference type="ARBA" id="ARBA00034120"/>
    </source>
</evidence>
<evidence type="ECO:0000256" key="3">
    <source>
        <dbReference type="ARBA" id="ARBA00022695"/>
    </source>
</evidence>
<evidence type="ECO:0000256" key="4">
    <source>
        <dbReference type="ARBA" id="ARBA00022723"/>
    </source>
</evidence>
<dbReference type="PROSITE" id="PS50878">
    <property type="entry name" value="RT_POL"/>
    <property type="match status" value="1"/>
</dbReference>
<name>A0A1E8Q822_9MYCO</name>
<feature type="domain" description="Reverse transcriptase" evidence="10">
    <location>
        <begin position="1"/>
        <end position="160"/>
    </location>
</feature>
<keyword evidence="7" id="KW-0051">Antiviral defense</keyword>
<evidence type="ECO:0000256" key="1">
    <source>
        <dbReference type="ARBA" id="ARBA00012493"/>
    </source>
</evidence>
<dbReference type="SUPFAM" id="SSF56672">
    <property type="entry name" value="DNA/RNA polymerases"/>
    <property type="match status" value="1"/>
</dbReference>
<evidence type="ECO:0000256" key="2">
    <source>
        <dbReference type="ARBA" id="ARBA00022679"/>
    </source>
</evidence>
<evidence type="ECO:0000259" key="10">
    <source>
        <dbReference type="PROSITE" id="PS50878"/>
    </source>
</evidence>
<dbReference type="EC" id="2.7.7.49" evidence="1"/>
<comment type="catalytic activity">
    <reaction evidence="9">
        <text>DNA(n) + a 2'-deoxyribonucleoside 5'-triphosphate = DNA(n+1) + diphosphate</text>
        <dbReference type="Rhea" id="RHEA:22508"/>
        <dbReference type="Rhea" id="RHEA-COMP:17339"/>
        <dbReference type="Rhea" id="RHEA-COMP:17340"/>
        <dbReference type="ChEBI" id="CHEBI:33019"/>
        <dbReference type="ChEBI" id="CHEBI:61560"/>
        <dbReference type="ChEBI" id="CHEBI:173112"/>
        <dbReference type="EC" id="2.7.7.49"/>
    </reaction>
</comment>
<dbReference type="InterPro" id="IPR051083">
    <property type="entry name" value="GrpII_Intron_Splice-Mob/Def"/>
</dbReference>
<protein>
    <recommendedName>
        <fullName evidence="1">RNA-directed DNA polymerase</fullName>
        <ecNumber evidence="1">2.7.7.49</ecNumber>
    </recommendedName>
</protein>
<proteinExistence type="inferred from homology"/>
<keyword evidence="6" id="KW-0695">RNA-directed DNA polymerase</keyword>
<dbReference type="AlphaFoldDB" id="A0A1E8Q822"/>
<evidence type="ECO:0000256" key="7">
    <source>
        <dbReference type="ARBA" id="ARBA00023118"/>
    </source>
</evidence>
<dbReference type="PRINTS" id="PR00866">
    <property type="entry name" value="RNADNAPOLMS"/>
</dbReference>
<evidence type="ECO:0000256" key="5">
    <source>
        <dbReference type="ARBA" id="ARBA00022842"/>
    </source>
</evidence>
<gene>
    <name evidence="11" type="ORF">BEL07_06260</name>
</gene>
<dbReference type="EMBL" id="MCHX01000011">
    <property type="protein sequence ID" value="OFJ54625.1"/>
    <property type="molecule type" value="Genomic_DNA"/>
</dbReference>
<sequence>MIKFDLHNFFGQIEERDVYRVFDSCGYSALVSFELARICTRSRVADFHSRSGRYSAITTYDVDVTGRLPQGAPTSGALSNAVATPLDYTLHEFATGAGFVYTRYSDDMVLSTCQDFNRAQAVTIIREVSHLVATHRFRLHRKKTRVIPPGARHVVLGLLVDGGEVRLTPEFRRRVEVHIRGVREFGLSEHSDHRKFRSLLSFINHVEGSLAFARSIQPAWADEKRAEWRSILGSLGLTL</sequence>
<evidence type="ECO:0000313" key="11">
    <source>
        <dbReference type="EMBL" id="OFJ54625.1"/>
    </source>
</evidence>
<keyword evidence="12" id="KW-1185">Reference proteome</keyword>
<keyword evidence="3" id="KW-0548">Nucleotidyltransferase</keyword>
<dbReference type="GO" id="GO:0051607">
    <property type="term" value="P:defense response to virus"/>
    <property type="evidence" value="ECO:0007669"/>
    <property type="project" value="UniProtKB-KW"/>
</dbReference>
<reference evidence="11 12" key="1">
    <citation type="submission" date="2016-09" db="EMBL/GenBank/DDBJ databases">
        <title>genome sequence of Mycobacterium sp. 739 SCH.</title>
        <authorList>
            <person name="Greninger A.L."/>
            <person name="Qin X."/>
            <person name="Jerome K."/>
            <person name="Vora S."/>
            <person name="Quinn K."/>
        </authorList>
    </citation>
    <scope>NUCLEOTIDE SEQUENCE [LARGE SCALE GENOMIC DNA]</scope>
    <source>
        <strain evidence="11 12">SCH</strain>
    </source>
</reference>
<keyword evidence="5" id="KW-0460">Magnesium</keyword>
<dbReference type="InterPro" id="IPR043502">
    <property type="entry name" value="DNA/RNA_pol_sf"/>
</dbReference>
<keyword evidence="2" id="KW-0808">Transferase</keyword>
<dbReference type="CDD" id="cd03487">
    <property type="entry name" value="RT_Bac_retron_II"/>
    <property type="match status" value="1"/>
</dbReference>
<comment type="similarity">
    <text evidence="8">Belongs to the bacterial reverse transcriptase family.</text>
</comment>
<dbReference type="PANTHER" id="PTHR34047">
    <property type="entry name" value="NUCLEAR INTRON MATURASE 1, MITOCHONDRIAL-RELATED"/>
    <property type="match status" value="1"/>
</dbReference>
<dbReference type="InterPro" id="IPR000123">
    <property type="entry name" value="Reverse_transcriptase_msDNA"/>
</dbReference>
<dbReference type="Pfam" id="PF00078">
    <property type="entry name" value="RVT_1"/>
    <property type="match status" value="1"/>
</dbReference>
<evidence type="ECO:0000256" key="6">
    <source>
        <dbReference type="ARBA" id="ARBA00022918"/>
    </source>
</evidence>
<dbReference type="GO" id="GO:0046872">
    <property type="term" value="F:metal ion binding"/>
    <property type="evidence" value="ECO:0007669"/>
    <property type="project" value="UniProtKB-KW"/>
</dbReference>